<protein>
    <submittedName>
        <fullName evidence="1">Uncharacterized protein</fullName>
    </submittedName>
</protein>
<dbReference type="AlphaFoldDB" id="A0A378LPE9"/>
<proteinExistence type="predicted"/>
<dbReference type="OrthoDB" id="5645479at2"/>
<dbReference type="RefSeq" id="WP_031564068.1">
    <property type="nucleotide sequence ID" value="NZ_CAAAIS010000011.1"/>
</dbReference>
<dbReference type="Proteomes" id="UP000255297">
    <property type="component" value="Unassembled WGS sequence"/>
</dbReference>
<dbReference type="EMBL" id="UGPB01000001">
    <property type="protein sequence ID" value="STY28634.1"/>
    <property type="molecule type" value="Genomic_DNA"/>
</dbReference>
<keyword evidence="2" id="KW-1185">Reference proteome</keyword>
<evidence type="ECO:0000313" key="2">
    <source>
        <dbReference type="Proteomes" id="UP000255297"/>
    </source>
</evidence>
<gene>
    <name evidence="1" type="ORF">NCTC11532_00809</name>
</gene>
<reference evidence="1 2" key="1">
    <citation type="submission" date="2018-06" db="EMBL/GenBank/DDBJ databases">
        <authorList>
            <consortium name="Pathogen Informatics"/>
            <person name="Doyle S."/>
        </authorList>
    </citation>
    <scope>NUCLEOTIDE SEQUENCE [LARGE SCALE GENOMIC DNA]</scope>
    <source>
        <strain evidence="1 2">NCTC11532</strain>
    </source>
</reference>
<organism evidence="1 2">
    <name type="scientific">Legionella wadsworthii</name>
    <dbReference type="NCBI Taxonomy" id="28088"/>
    <lineage>
        <taxon>Bacteria</taxon>
        <taxon>Pseudomonadati</taxon>
        <taxon>Pseudomonadota</taxon>
        <taxon>Gammaproteobacteria</taxon>
        <taxon>Legionellales</taxon>
        <taxon>Legionellaceae</taxon>
        <taxon>Legionella</taxon>
    </lineage>
</organism>
<evidence type="ECO:0000313" key="1">
    <source>
        <dbReference type="EMBL" id="STY28634.1"/>
    </source>
</evidence>
<sequence length="181" mass="21001">MGFNLWNWGAKNVDKMKNGLEDLASNNPRIRYKITELITELTSVERDHKSGNEILPDDVINAVQQLKIQLQASVDRFDKEFKQGIPLFLFKNRVQQMAQECRSSIYSWEPSLTAAPGILNKLKAYINAFLEEYFAVTYFEPQKNILEKNNREFTKKYNEVKNHLTTEVSKDSEDICIPGCF</sequence>
<accession>A0A378LPE9</accession>
<name>A0A378LPE9_9GAMM</name>
<dbReference type="STRING" id="1122170.GCA_000701265_03139"/>